<dbReference type="AlphaFoldDB" id="A0AAD5QH68"/>
<evidence type="ECO:0000313" key="1">
    <source>
        <dbReference type="EMBL" id="KAJ1346751.1"/>
    </source>
</evidence>
<proteinExistence type="predicted"/>
<dbReference type="Proteomes" id="UP001196413">
    <property type="component" value="Unassembled WGS sequence"/>
</dbReference>
<dbReference type="EMBL" id="JAHQIW010000220">
    <property type="protein sequence ID" value="KAJ1346751.1"/>
    <property type="molecule type" value="Genomic_DNA"/>
</dbReference>
<gene>
    <name evidence="1" type="ORF">KIN20_001648</name>
</gene>
<keyword evidence="2" id="KW-1185">Reference proteome</keyword>
<evidence type="ECO:0000313" key="2">
    <source>
        <dbReference type="Proteomes" id="UP001196413"/>
    </source>
</evidence>
<evidence type="ECO:0008006" key="3">
    <source>
        <dbReference type="Google" id="ProtNLM"/>
    </source>
</evidence>
<organism evidence="1 2">
    <name type="scientific">Parelaphostrongylus tenuis</name>
    <name type="common">Meningeal worm</name>
    <dbReference type="NCBI Taxonomy" id="148309"/>
    <lineage>
        <taxon>Eukaryota</taxon>
        <taxon>Metazoa</taxon>
        <taxon>Ecdysozoa</taxon>
        <taxon>Nematoda</taxon>
        <taxon>Chromadorea</taxon>
        <taxon>Rhabditida</taxon>
        <taxon>Rhabditina</taxon>
        <taxon>Rhabditomorpha</taxon>
        <taxon>Strongyloidea</taxon>
        <taxon>Metastrongylidae</taxon>
        <taxon>Parelaphostrongylus</taxon>
    </lineage>
</organism>
<sequence>MKVYGSYLPSEIALRPSTNRVLETKGERVRCTECYRKLAEEENSARARQKTKRVHTRCNEETIMINPVYVPLVTKGWCYTIHLPFAYCNDYKDDDQKDVRKDESHLKIIKVLKFIPTHLPNTQMFLDHLRCVKPNNSHVMESFDVTSLYTNVLSNSAMQAIFELLTENEEKLILHAMPCVSTIELNEHRPSAQDLTAATKVGRETTKEV</sequence>
<reference evidence="1" key="1">
    <citation type="submission" date="2021-06" db="EMBL/GenBank/DDBJ databases">
        <title>Parelaphostrongylus tenuis whole genome reference sequence.</title>
        <authorList>
            <person name="Garwood T.J."/>
            <person name="Larsen P.A."/>
            <person name="Fountain-Jones N.M."/>
            <person name="Garbe J.R."/>
            <person name="Macchietto M.G."/>
            <person name="Kania S.A."/>
            <person name="Gerhold R.W."/>
            <person name="Richards J.E."/>
            <person name="Wolf T.M."/>
        </authorList>
    </citation>
    <scope>NUCLEOTIDE SEQUENCE</scope>
    <source>
        <strain evidence="1">MNPRO001-30</strain>
        <tissue evidence="1">Meninges</tissue>
    </source>
</reference>
<accession>A0AAD5QH68</accession>
<comment type="caution">
    <text evidence="1">The sequence shown here is derived from an EMBL/GenBank/DDBJ whole genome shotgun (WGS) entry which is preliminary data.</text>
</comment>
<protein>
    <recommendedName>
        <fullName evidence="3">Reverse transcriptase domain-containing protein</fullName>
    </recommendedName>
</protein>
<name>A0AAD5QH68_PARTN</name>